<dbReference type="AlphaFoldDB" id="A0AAV2FS87"/>
<protein>
    <submittedName>
        <fullName evidence="1">Uncharacterized protein</fullName>
    </submittedName>
</protein>
<evidence type="ECO:0000313" key="1">
    <source>
        <dbReference type="EMBL" id="CAL1400809.1"/>
    </source>
</evidence>
<evidence type="ECO:0000313" key="2">
    <source>
        <dbReference type="Proteomes" id="UP001497516"/>
    </source>
</evidence>
<gene>
    <name evidence="1" type="ORF">LTRI10_LOCUS40912</name>
</gene>
<keyword evidence="2" id="KW-1185">Reference proteome</keyword>
<reference evidence="1 2" key="1">
    <citation type="submission" date="2024-04" db="EMBL/GenBank/DDBJ databases">
        <authorList>
            <person name="Fracassetti M."/>
        </authorList>
    </citation>
    <scope>NUCLEOTIDE SEQUENCE [LARGE SCALE GENOMIC DNA]</scope>
</reference>
<sequence length="94" mass="10157">MDPSHRNGVAGPSTLESDALVAGRQGSVVGMVKVHAVKLPAQDAHAHHRVNLFKSGEIVPEELLFAKLSLTKFCKQNRKSGSRQRRSSLANRGS</sequence>
<name>A0AAV2FS87_9ROSI</name>
<dbReference type="EMBL" id="OZ034820">
    <property type="protein sequence ID" value="CAL1400809.1"/>
    <property type="molecule type" value="Genomic_DNA"/>
</dbReference>
<accession>A0AAV2FS87</accession>
<proteinExistence type="predicted"/>
<dbReference type="Proteomes" id="UP001497516">
    <property type="component" value="Chromosome 7"/>
</dbReference>
<organism evidence="1 2">
    <name type="scientific">Linum trigynum</name>
    <dbReference type="NCBI Taxonomy" id="586398"/>
    <lineage>
        <taxon>Eukaryota</taxon>
        <taxon>Viridiplantae</taxon>
        <taxon>Streptophyta</taxon>
        <taxon>Embryophyta</taxon>
        <taxon>Tracheophyta</taxon>
        <taxon>Spermatophyta</taxon>
        <taxon>Magnoliopsida</taxon>
        <taxon>eudicotyledons</taxon>
        <taxon>Gunneridae</taxon>
        <taxon>Pentapetalae</taxon>
        <taxon>rosids</taxon>
        <taxon>fabids</taxon>
        <taxon>Malpighiales</taxon>
        <taxon>Linaceae</taxon>
        <taxon>Linum</taxon>
    </lineage>
</organism>